<comment type="caution">
    <text evidence="2">The sequence shown here is derived from an EMBL/GenBank/DDBJ whole genome shotgun (WGS) entry which is preliminary data.</text>
</comment>
<reference evidence="2 3" key="1">
    <citation type="submission" date="2020-10" db="EMBL/GenBank/DDBJ databases">
        <title>Sequencing the genomes of 1000 actinobacteria strains.</title>
        <authorList>
            <person name="Klenk H.-P."/>
        </authorList>
    </citation>
    <scope>NUCLEOTIDE SEQUENCE [LARGE SCALE GENOMIC DNA]</scope>
    <source>
        <strain evidence="2 3">DSM 43748</strain>
    </source>
</reference>
<evidence type="ECO:0000313" key="2">
    <source>
        <dbReference type="EMBL" id="MBE1563948.1"/>
    </source>
</evidence>
<gene>
    <name evidence="2" type="ORF">H4W81_006727</name>
</gene>
<feature type="compositionally biased region" description="Low complexity" evidence="1">
    <location>
        <begin position="33"/>
        <end position="57"/>
    </location>
</feature>
<dbReference type="RefSeq" id="WP_192778421.1">
    <property type="nucleotide sequence ID" value="NZ_BAAASY010000024.1"/>
</dbReference>
<evidence type="ECO:0000313" key="3">
    <source>
        <dbReference type="Proteomes" id="UP000661607"/>
    </source>
</evidence>
<organism evidence="2 3">
    <name type="scientific">Nonomuraea africana</name>
    <dbReference type="NCBI Taxonomy" id="46171"/>
    <lineage>
        <taxon>Bacteria</taxon>
        <taxon>Bacillati</taxon>
        <taxon>Actinomycetota</taxon>
        <taxon>Actinomycetes</taxon>
        <taxon>Streptosporangiales</taxon>
        <taxon>Streptosporangiaceae</taxon>
        <taxon>Nonomuraea</taxon>
    </lineage>
</organism>
<dbReference type="EMBL" id="JADBEF010000001">
    <property type="protein sequence ID" value="MBE1563948.1"/>
    <property type="molecule type" value="Genomic_DNA"/>
</dbReference>
<feature type="region of interest" description="Disordered" evidence="1">
    <location>
        <begin position="205"/>
        <end position="264"/>
    </location>
</feature>
<feature type="region of interest" description="Disordered" evidence="1">
    <location>
        <begin position="33"/>
        <end position="78"/>
    </location>
</feature>
<name>A0ABR9KPJ7_9ACTN</name>
<evidence type="ECO:0000256" key="1">
    <source>
        <dbReference type="SAM" id="MobiDB-lite"/>
    </source>
</evidence>
<dbReference type="Proteomes" id="UP000661607">
    <property type="component" value="Unassembled WGS sequence"/>
</dbReference>
<keyword evidence="3" id="KW-1185">Reference proteome</keyword>
<accession>A0ABR9KPJ7</accession>
<evidence type="ECO:0008006" key="4">
    <source>
        <dbReference type="Google" id="ProtNLM"/>
    </source>
</evidence>
<protein>
    <recommendedName>
        <fullName evidence="4">Serine/threonine protein kinase</fullName>
    </recommendedName>
</protein>
<feature type="compositionally biased region" description="Low complexity" evidence="1">
    <location>
        <begin position="65"/>
        <end position="74"/>
    </location>
</feature>
<sequence length="264" mass="27292">MSNRSRNLLIGSLFAVVLVVGLFLAIRPAFTTQSDSQSDSQGQPWDGDAGQSSSPDDSGGGDGPGDSPSTAPPAKKSTIIGGPTLGNYYPIENFGQEFPVATCAIIGAAEGSRTLIIEAITVQPAGLWKVDDCSQVPQPYDDGKARTVGVAPCQVGLKIPPNTTSGLRNGCWIGVRTVGTRPAKGTLTITARWQCRSGEICTSTQEPFPLVSTGDGSAEPPPDPPTDGPATEQPTPDEPTTEAPQPSDEPTEGATFPEDEPTGS</sequence>
<proteinExistence type="predicted"/>